<sequence length="291" mass="31920">MSSTSTLVTHSNATETSTKIGSLPDNVTTPLMAMGHGNVPIEGLPKFLSYAAQRQWTLEHLACAFRVFGREDYAEGIAGHISVRDPEFSDRFWTNPLGVHFSMMKVSDLICLDMQGNVVDGNRSVPANAAGVSIHTACHLARPDAHAICHAHSLYGKAWASFGRELDMISQDACYFYKAHAVYDNFWGIAFAADEGTNIASALGKHKATILVNHGLITVGETVDEAAYLYTLLEKSCRIQLMVESTGLPKKLVPDAEAAATFRMASTPETLFVEFQPSYRLEEHLNPDFKH</sequence>
<evidence type="ECO:0000313" key="3">
    <source>
        <dbReference type="EMBL" id="KAK3052340.1"/>
    </source>
</evidence>
<dbReference type="PANTHER" id="PTHR10672:SF25">
    <property type="entry name" value="MEIOTICALLY UP-REGULATED GENE 14 PROTEIN"/>
    <property type="match status" value="1"/>
</dbReference>
<dbReference type="InterPro" id="IPR051017">
    <property type="entry name" value="Aldolase-II_Adducin_sf"/>
</dbReference>
<feature type="region of interest" description="Disordered" evidence="1">
    <location>
        <begin position="1"/>
        <end position="22"/>
    </location>
</feature>
<proteinExistence type="predicted"/>
<reference evidence="3" key="1">
    <citation type="submission" date="2023-04" db="EMBL/GenBank/DDBJ databases">
        <title>Black Yeasts Isolated from many extreme environments.</title>
        <authorList>
            <person name="Coleine C."/>
            <person name="Stajich J.E."/>
            <person name="Selbmann L."/>
        </authorList>
    </citation>
    <scope>NUCLEOTIDE SEQUENCE</scope>
    <source>
        <strain evidence="3">CCFEE 5312</strain>
    </source>
</reference>
<organism evidence="3 4">
    <name type="scientific">Extremus antarcticus</name>
    <dbReference type="NCBI Taxonomy" id="702011"/>
    <lineage>
        <taxon>Eukaryota</taxon>
        <taxon>Fungi</taxon>
        <taxon>Dikarya</taxon>
        <taxon>Ascomycota</taxon>
        <taxon>Pezizomycotina</taxon>
        <taxon>Dothideomycetes</taxon>
        <taxon>Dothideomycetidae</taxon>
        <taxon>Mycosphaerellales</taxon>
        <taxon>Extremaceae</taxon>
        <taxon>Extremus</taxon>
    </lineage>
</organism>
<gene>
    <name evidence="3" type="ORF">LTR09_006550</name>
</gene>
<evidence type="ECO:0000259" key="2">
    <source>
        <dbReference type="SMART" id="SM01007"/>
    </source>
</evidence>
<dbReference type="SUPFAM" id="SSF53639">
    <property type="entry name" value="AraD/HMP-PK domain-like"/>
    <property type="match status" value="1"/>
</dbReference>
<evidence type="ECO:0000313" key="4">
    <source>
        <dbReference type="Proteomes" id="UP001271007"/>
    </source>
</evidence>
<dbReference type="Gene3D" id="3.40.225.10">
    <property type="entry name" value="Class II aldolase/adducin N-terminal domain"/>
    <property type="match status" value="1"/>
</dbReference>
<dbReference type="Proteomes" id="UP001271007">
    <property type="component" value="Unassembled WGS sequence"/>
</dbReference>
<dbReference type="PANTHER" id="PTHR10672">
    <property type="entry name" value="ADDUCIN"/>
    <property type="match status" value="1"/>
</dbReference>
<keyword evidence="4" id="KW-1185">Reference proteome</keyword>
<feature type="domain" description="Class II aldolase/adducin N-terminal" evidence="2">
    <location>
        <begin position="59"/>
        <end position="241"/>
    </location>
</feature>
<name>A0AAJ0G8I3_9PEZI</name>
<accession>A0AAJ0G8I3</accession>
<dbReference type="InterPro" id="IPR036409">
    <property type="entry name" value="Aldolase_II/adducin_N_sf"/>
</dbReference>
<dbReference type="GO" id="GO:0051015">
    <property type="term" value="F:actin filament binding"/>
    <property type="evidence" value="ECO:0007669"/>
    <property type="project" value="TreeGrafter"/>
</dbReference>
<protein>
    <recommendedName>
        <fullName evidence="2">Class II aldolase/adducin N-terminal domain-containing protein</fullName>
    </recommendedName>
</protein>
<dbReference type="GO" id="GO:0005856">
    <property type="term" value="C:cytoskeleton"/>
    <property type="evidence" value="ECO:0007669"/>
    <property type="project" value="TreeGrafter"/>
</dbReference>
<dbReference type="InterPro" id="IPR001303">
    <property type="entry name" value="Aldolase_II/adducin_N"/>
</dbReference>
<dbReference type="SMART" id="SM01007">
    <property type="entry name" value="Aldolase_II"/>
    <property type="match status" value="1"/>
</dbReference>
<comment type="caution">
    <text evidence="3">The sequence shown here is derived from an EMBL/GenBank/DDBJ whole genome shotgun (WGS) entry which is preliminary data.</text>
</comment>
<dbReference type="FunFam" id="3.40.225.10:FF:000009">
    <property type="entry name" value="Class II aldolase/adducin N-terminal"/>
    <property type="match status" value="1"/>
</dbReference>
<dbReference type="EMBL" id="JAWDJX010000021">
    <property type="protein sequence ID" value="KAK3052340.1"/>
    <property type="molecule type" value="Genomic_DNA"/>
</dbReference>
<dbReference type="Pfam" id="PF00596">
    <property type="entry name" value="Aldolase_II"/>
    <property type="match status" value="1"/>
</dbReference>
<dbReference type="AlphaFoldDB" id="A0AAJ0G8I3"/>
<evidence type="ECO:0000256" key="1">
    <source>
        <dbReference type="SAM" id="MobiDB-lite"/>
    </source>
</evidence>
<dbReference type="NCBIfam" id="NF004855">
    <property type="entry name" value="PRK06208.1"/>
    <property type="match status" value="1"/>
</dbReference>